<accession>A0A560LBX7</accession>
<gene>
    <name evidence="1" type="ORF">FBZ93_111120</name>
</gene>
<evidence type="ECO:0000313" key="1">
    <source>
        <dbReference type="EMBL" id="TWB93081.1"/>
    </source>
</evidence>
<protein>
    <submittedName>
        <fullName evidence="1">Uncharacterized protein</fullName>
    </submittedName>
</protein>
<comment type="caution">
    <text evidence="1">The sequence shown here is derived from an EMBL/GenBank/DDBJ whole genome shotgun (WGS) entry which is preliminary data.</text>
</comment>
<dbReference type="Proteomes" id="UP000321304">
    <property type="component" value="Unassembled WGS sequence"/>
</dbReference>
<sequence length="318" mass="34262">MPNAFTRLVVPDTPISPLTKSTYLRLGSYSSEEANLVTGLTTTGDESLTATSKQGSDNAGILAFTNQDLQANVEGAALMKIGRGQTTEVANGNSQHMVSKGTYEIAAENGVSITAGANGTPADITLTASNRVKVINKGHKSETNGGDSEKQTMGNTKEFFQGTRFTCMKGAVTTLTMARSVCLFFGESFTFKVSRERSVNLSDMISVTIGNKVEFVKGNDIKHVIGNSTKSVFGPDYKSADSDTKILRTSDFKLAPGDDFKRVGRDGKVCKTSVSVIEEELSKGQLHTEEHKIVRREAEIMSSTGNEEVIQKKSIIFM</sequence>
<dbReference type="EMBL" id="VITY01000011">
    <property type="protein sequence ID" value="TWB93081.1"/>
    <property type="molecule type" value="Genomic_DNA"/>
</dbReference>
<keyword evidence="2" id="KW-1185">Reference proteome</keyword>
<dbReference type="OrthoDB" id="8146243at2"/>
<evidence type="ECO:0000313" key="2">
    <source>
        <dbReference type="Proteomes" id="UP000321304"/>
    </source>
</evidence>
<dbReference type="RefSeq" id="WP_146990160.1">
    <property type="nucleotide sequence ID" value="NZ_VITY01000011.1"/>
</dbReference>
<reference evidence="1 2" key="1">
    <citation type="submission" date="2019-06" db="EMBL/GenBank/DDBJ databases">
        <title>Genomic Encyclopedia of Type Strains, Phase IV (KMG-V): Genome sequencing to study the core and pangenomes of soil and plant-associated prokaryotes.</title>
        <authorList>
            <person name="Whitman W."/>
        </authorList>
    </citation>
    <scope>NUCLEOTIDE SEQUENCE [LARGE SCALE GENOMIC DNA]</scope>
    <source>
        <strain evidence="1 2">BR 10355</strain>
    </source>
</reference>
<dbReference type="AlphaFoldDB" id="A0A560LBX7"/>
<name>A0A560LBX7_9BRAD</name>
<organism evidence="1 2">
    <name type="scientific">Bradyrhizobium macuxiense</name>
    <dbReference type="NCBI Taxonomy" id="1755647"/>
    <lineage>
        <taxon>Bacteria</taxon>
        <taxon>Pseudomonadati</taxon>
        <taxon>Pseudomonadota</taxon>
        <taxon>Alphaproteobacteria</taxon>
        <taxon>Hyphomicrobiales</taxon>
        <taxon>Nitrobacteraceae</taxon>
        <taxon>Bradyrhizobium</taxon>
    </lineage>
</organism>
<dbReference type="STRING" id="1755647.AS156_06890"/>
<proteinExistence type="predicted"/>